<dbReference type="GO" id="GO:0016052">
    <property type="term" value="P:carbohydrate catabolic process"/>
    <property type="evidence" value="ECO:0007669"/>
    <property type="project" value="TreeGrafter"/>
</dbReference>
<comment type="caution">
    <text evidence="5">The sequence shown here is derived from an EMBL/GenBank/DDBJ whole genome shotgun (WGS) entry which is preliminary data.</text>
</comment>
<dbReference type="Proteomes" id="UP000295718">
    <property type="component" value="Unassembled WGS sequence"/>
</dbReference>
<dbReference type="GO" id="GO:0009253">
    <property type="term" value="P:peptidoglycan catabolic process"/>
    <property type="evidence" value="ECO:0007669"/>
    <property type="project" value="InterPro"/>
</dbReference>
<dbReference type="GO" id="GO:0003796">
    <property type="term" value="F:lysozyme activity"/>
    <property type="evidence" value="ECO:0007669"/>
    <property type="project" value="InterPro"/>
</dbReference>
<dbReference type="PANTHER" id="PTHR34135">
    <property type="entry name" value="LYSOZYME"/>
    <property type="match status" value="1"/>
</dbReference>
<evidence type="ECO:0000256" key="4">
    <source>
        <dbReference type="SAM" id="Phobius"/>
    </source>
</evidence>
<accession>A0A4R1QXG9</accession>
<keyword evidence="4" id="KW-0472">Membrane</keyword>
<keyword evidence="6" id="KW-1185">Reference proteome</keyword>
<dbReference type="PROSITE" id="PS51904">
    <property type="entry name" value="GLYCOSYL_HYDROL_F25_2"/>
    <property type="match status" value="1"/>
</dbReference>
<dbReference type="Gene3D" id="3.20.20.80">
    <property type="entry name" value="Glycosidases"/>
    <property type="match status" value="1"/>
</dbReference>
<proteinExistence type="inferred from homology"/>
<keyword evidence="4" id="KW-1133">Transmembrane helix</keyword>
<organism evidence="5 6">
    <name type="scientific">Kineothrix alysoides</name>
    <dbReference type="NCBI Taxonomy" id="1469948"/>
    <lineage>
        <taxon>Bacteria</taxon>
        <taxon>Bacillati</taxon>
        <taxon>Bacillota</taxon>
        <taxon>Clostridia</taxon>
        <taxon>Lachnospirales</taxon>
        <taxon>Lachnospiraceae</taxon>
        <taxon>Kineothrix</taxon>
    </lineage>
</organism>
<dbReference type="STRING" id="1469948.GCA_000732725_01178"/>
<evidence type="ECO:0000313" key="6">
    <source>
        <dbReference type="Proteomes" id="UP000295718"/>
    </source>
</evidence>
<keyword evidence="4" id="KW-0812">Transmembrane</keyword>
<dbReference type="EMBL" id="SLUO01000014">
    <property type="protein sequence ID" value="TCL55670.1"/>
    <property type="molecule type" value="Genomic_DNA"/>
</dbReference>
<sequence>MGSRRRQGKKKRRNSGMWLSVILCVIALGALTGCLYLLVKNRSLEGDVSEALAYIEEVNSITTYTEEELKEKKEEAASQASSEKEEEILNEMKERMESGDGTTAMLKYFYPEEIVVASDGRYYFFPILDTIKHHAYNEEQFVMNEDETLQYLENGEVVSHKGIDVSKYQASIDWEKVAGDDVKYAFIRLGIRGSTEGKLVLDDTFEDNVEAALKNKIDVGVYFFTQALNEAEAVEEAEFVLENIADYDISYPIVLDVEDIEVKNPRTKDMTMQDWTNVCIAFCERIKEAGYTPMIYGNLKTFMLMVDLTQLEEYDKWFAYYSTPLYFPYEFSMWQYTSTGRVDGIKGDVDVNISMKDWKHE</sequence>
<protein>
    <submittedName>
        <fullName evidence="5">Glycosyl hydrolase family 25</fullName>
    </submittedName>
</protein>
<dbReference type="PROSITE" id="PS51257">
    <property type="entry name" value="PROKAR_LIPOPROTEIN"/>
    <property type="match status" value="1"/>
</dbReference>
<dbReference type="InterPro" id="IPR018077">
    <property type="entry name" value="Glyco_hydro_fam25_subgr"/>
</dbReference>
<dbReference type="PANTHER" id="PTHR34135:SF2">
    <property type="entry name" value="LYSOZYME"/>
    <property type="match status" value="1"/>
</dbReference>
<dbReference type="SUPFAM" id="SSF51445">
    <property type="entry name" value="(Trans)glycosidases"/>
    <property type="match status" value="1"/>
</dbReference>
<keyword evidence="3" id="KW-0326">Glycosidase</keyword>
<evidence type="ECO:0000256" key="3">
    <source>
        <dbReference type="ARBA" id="ARBA00023295"/>
    </source>
</evidence>
<name>A0A4R1QXG9_9FIRM</name>
<dbReference type="GO" id="GO:0016998">
    <property type="term" value="P:cell wall macromolecule catabolic process"/>
    <property type="evidence" value="ECO:0007669"/>
    <property type="project" value="InterPro"/>
</dbReference>
<feature type="transmembrane region" description="Helical" evidence="4">
    <location>
        <begin position="21"/>
        <end position="39"/>
    </location>
</feature>
<evidence type="ECO:0000256" key="1">
    <source>
        <dbReference type="ARBA" id="ARBA00010646"/>
    </source>
</evidence>
<dbReference type="SMART" id="SM00641">
    <property type="entry name" value="Glyco_25"/>
    <property type="match status" value="1"/>
</dbReference>
<gene>
    <name evidence="5" type="ORF">EDD76_11481</name>
</gene>
<evidence type="ECO:0000256" key="2">
    <source>
        <dbReference type="ARBA" id="ARBA00022801"/>
    </source>
</evidence>
<dbReference type="InterPro" id="IPR002053">
    <property type="entry name" value="Glyco_hydro_25"/>
</dbReference>
<keyword evidence="2 5" id="KW-0378">Hydrolase</keyword>
<reference evidence="5 6" key="1">
    <citation type="submission" date="2019-03" db="EMBL/GenBank/DDBJ databases">
        <title>Genomic Encyclopedia of Type Strains, Phase IV (KMG-IV): sequencing the most valuable type-strain genomes for metagenomic binning, comparative biology and taxonomic classification.</title>
        <authorList>
            <person name="Goeker M."/>
        </authorList>
    </citation>
    <scope>NUCLEOTIDE SEQUENCE [LARGE SCALE GENOMIC DNA]</scope>
    <source>
        <strain evidence="5 6">DSM 100556</strain>
    </source>
</reference>
<dbReference type="CDD" id="cd06414">
    <property type="entry name" value="GH25_LytC-like"/>
    <property type="match status" value="1"/>
</dbReference>
<dbReference type="Pfam" id="PF01183">
    <property type="entry name" value="Glyco_hydro_25"/>
    <property type="match status" value="1"/>
</dbReference>
<dbReference type="InterPro" id="IPR017853">
    <property type="entry name" value="GH"/>
</dbReference>
<dbReference type="AlphaFoldDB" id="A0A4R1QXG9"/>
<comment type="similarity">
    <text evidence="1">Belongs to the glycosyl hydrolase 25 family.</text>
</comment>
<evidence type="ECO:0000313" key="5">
    <source>
        <dbReference type="EMBL" id="TCL55670.1"/>
    </source>
</evidence>